<feature type="region of interest" description="Disordered" evidence="10">
    <location>
        <begin position="782"/>
        <end position="811"/>
    </location>
</feature>
<feature type="compositionally biased region" description="Polar residues" evidence="10">
    <location>
        <begin position="11"/>
        <end position="23"/>
    </location>
</feature>
<evidence type="ECO:0000256" key="8">
    <source>
        <dbReference type="ARBA" id="ARBA00067962"/>
    </source>
</evidence>
<dbReference type="Pfam" id="PF23240">
    <property type="entry name" value="HAT_PRP39_N"/>
    <property type="match status" value="1"/>
</dbReference>
<dbReference type="PANTHER" id="PTHR17204">
    <property type="entry name" value="PRE-MRNA PROCESSING PROTEIN PRP39-RELATED"/>
    <property type="match status" value="1"/>
</dbReference>
<dbReference type="InterPro" id="IPR059164">
    <property type="entry name" value="HAT_PRP39_C"/>
</dbReference>
<feature type="compositionally biased region" description="Basic and acidic residues" evidence="10">
    <location>
        <begin position="137"/>
        <end position="148"/>
    </location>
</feature>
<keyword evidence="6" id="KW-0539">Nucleus</keyword>
<dbReference type="GO" id="GO:0000243">
    <property type="term" value="C:commitment complex"/>
    <property type="evidence" value="ECO:0007669"/>
    <property type="project" value="TreeGrafter"/>
</dbReference>
<comment type="subcellular location">
    <subcellularLocation>
        <location evidence="2">Nucleus</location>
    </subcellularLocation>
</comment>
<comment type="similarity">
    <text evidence="7">Belongs to the PRP39 family.</text>
</comment>
<evidence type="ECO:0000313" key="11">
    <source>
        <dbReference type="EMBL" id="KAG5671606.1"/>
    </source>
</evidence>
<evidence type="ECO:0000256" key="9">
    <source>
        <dbReference type="ARBA" id="ARBA00080852"/>
    </source>
</evidence>
<evidence type="ECO:0000256" key="2">
    <source>
        <dbReference type="ARBA" id="ARBA00004123"/>
    </source>
</evidence>
<evidence type="ECO:0000256" key="1">
    <source>
        <dbReference type="ARBA" id="ARBA00003777"/>
    </source>
</evidence>
<feature type="compositionally biased region" description="Acidic residues" evidence="10">
    <location>
        <begin position="463"/>
        <end position="475"/>
    </location>
</feature>
<accession>A0A9J6BQD5</accession>
<dbReference type="FunFam" id="1.25.40.10:FF:000091">
    <property type="entry name" value="Pre-mRNA-processing factor 39"/>
    <property type="match status" value="1"/>
</dbReference>
<name>A0A9J6BQD5_POLVA</name>
<dbReference type="Proteomes" id="UP001107558">
    <property type="component" value="Chromosome 3"/>
</dbReference>
<dbReference type="GO" id="GO:0030627">
    <property type="term" value="F:pre-mRNA 5'-splice site binding"/>
    <property type="evidence" value="ECO:0007669"/>
    <property type="project" value="TreeGrafter"/>
</dbReference>
<comment type="caution">
    <text evidence="11">The sequence shown here is derived from an EMBL/GenBank/DDBJ whole genome shotgun (WGS) entry which is preliminary data.</text>
</comment>
<protein>
    <recommendedName>
        <fullName evidence="8">Pre-mRNA-processing factor 39</fullName>
    </recommendedName>
    <alternativeName>
        <fullName evidence="9">PRP39 homolog</fullName>
    </alternativeName>
</protein>
<organism evidence="11 12">
    <name type="scientific">Polypedilum vanderplanki</name>
    <name type="common">Sleeping chironomid midge</name>
    <dbReference type="NCBI Taxonomy" id="319348"/>
    <lineage>
        <taxon>Eukaryota</taxon>
        <taxon>Metazoa</taxon>
        <taxon>Ecdysozoa</taxon>
        <taxon>Arthropoda</taxon>
        <taxon>Hexapoda</taxon>
        <taxon>Insecta</taxon>
        <taxon>Pterygota</taxon>
        <taxon>Neoptera</taxon>
        <taxon>Endopterygota</taxon>
        <taxon>Diptera</taxon>
        <taxon>Nematocera</taxon>
        <taxon>Chironomoidea</taxon>
        <taxon>Chironomidae</taxon>
        <taxon>Chironominae</taxon>
        <taxon>Polypedilum</taxon>
        <taxon>Polypedilum</taxon>
    </lineage>
</organism>
<evidence type="ECO:0000256" key="6">
    <source>
        <dbReference type="ARBA" id="ARBA00023242"/>
    </source>
</evidence>
<dbReference type="GO" id="GO:0071004">
    <property type="term" value="C:U2-type prespliceosome"/>
    <property type="evidence" value="ECO:0007669"/>
    <property type="project" value="TreeGrafter"/>
</dbReference>
<comment type="function">
    <text evidence="1">Involved in pre-mRNA splicing.</text>
</comment>
<dbReference type="InterPro" id="IPR011990">
    <property type="entry name" value="TPR-like_helical_dom_sf"/>
</dbReference>
<feature type="compositionally biased region" description="Basic residues" evidence="10">
    <location>
        <begin position="1"/>
        <end position="10"/>
    </location>
</feature>
<feature type="compositionally biased region" description="Polar residues" evidence="10">
    <location>
        <begin position="68"/>
        <end position="85"/>
    </location>
</feature>
<sequence length="859" mass="100122">MDGRRTRSTRSKASQDSQELSAPTRTTRKTRKQTTDEEQESHEELNESSELLEGGGDFENQLELPQTIEDNGSSNYAFDDTNQTADNEKETFIADLAEEENANSLPSACGELNSMQDLNSNNQDENSAGIQDSLDGEDSKMTDDKSEIVDTIAQSEDIKMKDDQATDLDAENISEDELPQAEKPKVKDAEEVSEDELPQPEKPQVKDAEMVSDEELPQTAPIKKDGKRKLEDYDPSDPTTNEENDSGEKKIKREDEESSEKKYRLPDLEKYWKAVKNDSEDFNAWTILLQYVDSENDVEAARHAYDSFLSRYCYCYGYWRKYADYEKRKGSLEKCDEVFERGLKAIPLSVDLWIHYLTYVKQKHQDNRDYVRSQFERALNACGLEFRSDKLWEGYIKWENEEKNLLKIIEIYDRLLATPTQGYKSHWENFRELVNNNPVQKLIPIEDFKKFRDEVRKDSNEKGDDEIPPGEDEDDDHVRSEEEADAIRKMIISKRKKINKANVEMINKRWSYEEGIKRPYFHVKQLEKIQLKNWKEYLDFEIEQGDKKRILVLFERCLIACALYDEFWIKLIRYLESHSDDSEYESRLRDVYERACTIHHPDKINLHVMWAAFEEAQGYADKAASILDNIDKKHPHLLQIAYRRINLERRRGDLIAAAQLYKQYYSNAKNKNIASTIAIKYARFMNKIRHDFDKAVEILKNAVEKDPSNTRLALQYVDLVLQRQNVDEKEILGILDKFIQQDGLDLDQKLLFAQRKVEFLEDFGSSVKELQEAQKNLQVALEKSKENKKKQSEHESSSSKSKSKDLSSNGANTTTYSSSAYNYQGYSNPAYSTGQWGGNYNYDYSQYYNQSYGNYQHGY</sequence>
<feature type="compositionally biased region" description="Basic and acidic residues" evidence="10">
    <location>
        <begin position="246"/>
        <end position="259"/>
    </location>
</feature>
<feature type="region of interest" description="Disordered" evidence="10">
    <location>
        <begin position="1"/>
        <end position="259"/>
    </location>
</feature>
<evidence type="ECO:0000256" key="3">
    <source>
        <dbReference type="ARBA" id="ARBA00022664"/>
    </source>
</evidence>
<evidence type="ECO:0000256" key="4">
    <source>
        <dbReference type="ARBA" id="ARBA00022737"/>
    </source>
</evidence>
<evidence type="ECO:0000256" key="5">
    <source>
        <dbReference type="ARBA" id="ARBA00023187"/>
    </source>
</evidence>
<feature type="compositionally biased region" description="Basic and acidic residues" evidence="10">
    <location>
        <begin position="782"/>
        <end position="805"/>
    </location>
</feature>
<dbReference type="InterPro" id="IPR003107">
    <property type="entry name" value="HAT"/>
</dbReference>
<proteinExistence type="inferred from homology"/>
<feature type="compositionally biased region" description="Basic and acidic residues" evidence="10">
    <location>
        <begin position="180"/>
        <end position="190"/>
    </location>
</feature>
<gene>
    <name evidence="11" type="ORF">PVAND_001799</name>
</gene>
<dbReference type="GO" id="GO:0000395">
    <property type="term" value="P:mRNA 5'-splice site recognition"/>
    <property type="evidence" value="ECO:0007669"/>
    <property type="project" value="TreeGrafter"/>
</dbReference>
<feature type="compositionally biased region" description="Acidic residues" evidence="10">
    <location>
        <begin position="165"/>
        <end position="179"/>
    </location>
</feature>
<dbReference type="Pfam" id="PF23241">
    <property type="entry name" value="HAT_PRP39_C"/>
    <property type="match status" value="1"/>
</dbReference>
<dbReference type="EMBL" id="JADBJN010000003">
    <property type="protein sequence ID" value="KAG5671606.1"/>
    <property type="molecule type" value="Genomic_DNA"/>
</dbReference>
<feature type="compositionally biased region" description="Basic and acidic residues" evidence="10">
    <location>
        <begin position="222"/>
        <end position="232"/>
    </location>
</feature>
<keyword evidence="4" id="KW-0677">Repeat</keyword>
<keyword evidence="5" id="KW-0508">mRNA splicing</keyword>
<evidence type="ECO:0000256" key="10">
    <source>
        <dbReference type="SAM" id="MobiDB-lite"/>
    </source>
</evidence>
<feature type="compositionally biased region" description="Polar residues" evidence="10">
    <location>
        <begin position="113"/>
        <end position="130"/>
    </location>
</feature>
<dbReference type="FunFam" id="1.25.40.10:FF:000063">
    <property type="entry name" value="Pre-mRNA processing factor 39"/>
    <property type="match status" value="1"/>
</dbReference>
<dbReference type="GO" id="GO:0005685">
    <property type="term" value="C:U1 snRNP"/>
    <property type="evidence" value="ECO:0007669"/>
    <property type="project" value="TreeGrafter"/>
</dbReference>
<keyword evidence="3" id="KW-0507">mRNA processing</keyword>
<dbReference type="PANTHER" id="PTHR17204:SF5">
    <property type="entry name" value="PRE-MRNA-PROCESSING FACTOR 39"/>
    <property type="match status" value="1"/>
</dbReference>
<dbReference type="Gene3D" id="1.25.40.10">
    <property type="entry name" value="Tetratricopeptide repeat domain"/>
    <property type="match status" value="2"/>
</dbReference>
<keyword evidence="12" id="KW-1185">Reference proteome</keyword>
<dbReference type="AlphaFoldDB" id="A0A9J6BQD5"/>
<evidence type="ECO:0000313" key="12">
    <source>
        <dbReference type="Proteomes" id="UP001107558"/>
    </source>
</evidence>
<feature type="region of interest" description="Disordered" evidence="10">
    <location>
        <begin position="457"/>
        <end position="481"/>
    </location>
</feature>
<dbReference type="OrthoDB" id="10265668at2759"/>
<evidence type="ECO:0000256" key="7">
    <source>
        <dbReference type="ARBA" id="ARBA00038019"/>
    </source>
</evidence>
<dbReference type="SUPFAM" id="SSF48452">
    <property type="entry name" value="TPR-like"/>
    <property type="match status" value="1"/>
</dbReference>
<dbReference type="SMART" id="SM00386">
    <property type="entry name" value="HAT"/>
    <property type="match status" value="6"/>
</dbReference>
<reference evidence="11" key="1">
    <citation type="submission" date="2021-03" db="EMBL/GenBank/DDBJ databases">
        <title>Chromosome level genome of the anhydrobiotic midge Polypedilum vanderplanki.</title>
        <authorList>
            <person name="Yoshida Y."/>
            <person name="Kikawada T."/>
            <person name="Gusev O."/>
        </authorList>
    </citation>
    <scope>NUCLEOTIDE SEQUENCE</scope>
    <source>
        <strain evidence="11">NIAS01</strain>
        <tissue evidence="11">Whole body or cell culture</tissue>
    </source>
</reference>